<sequence length="254" mass="27886">MTGERLGGGNDTGAVRVGATVRRPVREWTASVHELLRHLERKGFEGAPRVLGVEAGGYEVLTYLEGDTMGDAPVWPSWTRTEDTLVQVAQWLRAYHEAVADFVPSAGARWRSGGRWSPGLVIGHNDAGPANAAYRDGRLAGFFDWDFAGPTTVDAEVALVAHCWVPLHARHVDASTGFTAFEARPARLRRFLDAYGWRGRPEVLVRNVQGQLAERAALIRRLGHGGEGLYGRLLRRGVAEQLDQAVHELDEFSG</sequence>
<name>A0A1M4EQU3_9ACTN</name>
<reference evidence="1" key="1">
    <citation type="submission" date="2016-04" db="EMBL/GenBank/DDBJ databases">
        <authorList>
            <person name="Evans L.H."/>
            <person name="Alamgir A."/>
            <person name="Owens N."/>
            <person name="Weber N.D."/>
            <person name="Virtaneva K."/>
            <person name="Barbian K."/>
            <person name="Babar A."/>
            <person name="Rosenke K."/>
        </authorList>
    </citation>
    <scope>NUCLEOTIDE SEQUENCE</scope>
    <source>
        <strain evidence="1">Nono1</strain>
    </source>
</reference>
<dbReference type="InterPro" id="IPR011009">
    <property type="entry name" value="Kinase-like_dom_sf"/>
</dbReference>
<organism evidence="1">
    <name type="scientific">Nonomuraea gerenzanensis</name>
    <dbReference type="NCBI Taxonomy" id="93944"/>
    <lineage>
        <taxon>Bacteria</taxon>
        <taxon>Bacillati</taxon>
        <taxon>Actinomycetota</taxon>
        <taxon>Actinomycetes</taxon>
        <taxon>Streptosporangiales</taxon>
        <taxon>Streptosporangiaceae</taxon>
        <taxon>Nonomuraea</taxon>
    </lineage>
</organism>
<gene>
    <name evidence="1" type="ORF">BN4615_P10701</name>
</gene>
<dbReference type="GO" id="GO:0016740">
    <property type="term" value="F:transferase activity"/>
    <property type="evidence" value="ECO:0007669"/>
    <property type="project" value="UniProtKB-KW"/>
</dbReference>
<evidence type="ECO:0000313" key="1">
    <source>
        <dbReference type="EMBL" id="SBP01185.1"/>
    </source>
</evidence>
<proteinExistence type="predicted"/>
<accession>A0A1M4EQU3</accession>
<protein>
    <submittedName>
        <fullName evidence="1">Aminoglycoside phosphotransferase</fullName>
    </submittedName>
</protein>
<dbReference type="SUPFAM" id="SSF56112">
    <property type="entry name" value="Protein kinase-like (PK-like)"/>
    <property type="match status" value="1"/>
</dbReference>
<dbReference type="AlphaFoldDB" id="A0A1M4EQU3"/>
<keyword evidence="1" id="KW-0808">Transferase</keyword>
<dbReference type="RefSeq" id="WP_225269714.1">
    <property type="nucleotide sequence ID" value="NZ_CP084058.1"/>
</dbReference>
<dbReference type="EMBL" id="LT559118">
    <property type="protein sequence ID" value="SBP01185.1"/>
    <property type="molecule type" value="Genomic_DNA"/>
</dbReference>